<evidence type="ECO:0000256" key="2">
    <source>
        <dbReference type="ARBA" id="ARBA00018874"/>
    </source>
</evidence>
<dbReference type="Proteomes" id="UP000310189">
    <property type="component" value="Unassembled WGS sequence"/>
</dbReference>
<evidence type="ECO:0000313" key="5">
    <source>
        <dbReference type="EMBL" id="TIA88923.1"/>
    </source>
</evidence>
<sequence>MTITKSISITVDRAHLEEVSGAILHAVLFQRVLGNLSAKELAVLDVAVPAIDNGSIEGVVVKHAKEVSSTASDRATLALVLSENKLRKVNHWFGFGEQEHTEQIPWECWIINFNVLTSKSENHKQIIYHNTQSDLRKALLQIVQFTDEHKEHIPPIMTADLSPFPFHILVNPPPIPPPNRSNSPRSNAAAAASRALTGEKEKGKEKPNDQAQAHHNSYFTAPLHSIARRITRDTNEQE</sequence>
<evidence type="ECO:0000256" key="1">
    <source>
        <dbReference type="ARBA" id="ARBA00007130"/>
    </source>
</evidence>
<evidence type="ECO:0000313" key="6">
    <source>
        <dbReference type="Proteomes" id="UP000310189"/>
    </source>
</evidence>
<comment type="similarity">
    <text evidence="1">Belongs to the ATG101 family.</text>
</comment>
<organism evidence="5 6">
    <name type="scientific">Wallemia hederae</name>
    <dbReference type="NCBI Taxonomy" id="1540922"/>
    <lineage>
        <taxon>Eukaryota</taxon>
        <taxon>Fungi</taxon>
        <taxon>Dikarya</taxon>
        <taxon>Basidiomycota</taxon>
        <taxon>Wallemiomycotina</taxon>
        <taxon>Wallemiomycetes</taxon>
        <taxon>Wallemiales</taxon>
        <taxon>Wallemiaceae</taxon>
        <taxon>Wallemia</taxon>
    </lineage>
</organism>
<keyword evidence="3" id="KW-0072">Autophagy</keyword>
<reference evidence="5 6" key="1">
    <citation type="submission" date="2019-03" db="EMBL/GenBank/DDBJ databases">
        <title>Sequencing 23 genomes of Wallemia ichthyophaga.</title>
        <authorList>
            <person name="Gostincar C."/>
        </authorList>
    </citation>
    <scope>NUCLEOTIDE SEQUENCE [LARGE SCALE GENOMIC DNA]</scope>
    <source>
        <strain evidence="5 6">EXF-5753</strain>
    </source>
</reference>
<evidence type="ECO:0000256" key="3">
    <source>
        <dbReference type="ARBA" id="ARBA00023006"/>
    </source>
</evidence>
<dbReference type="Pfam" id="PF07855">
    <property type="entry name" value="ATG101"/>
    <property type="match status" value="1"/>
</dbReference>
<proteinExistence type="inferred from homology"/>
<dbReference type="PANTHER" id="PTHR13292">
    <property type="entry name" value="AUTOPHAGY-RELATED PROTEIN 101"/>
    <property type="match status" value="1"/>
</dbReference>
<accession>A0A4V4LT60</accession>
<comment type="caution">
    <text evidence="5">The sequence shown here is derived from an EMBL/GenBank/DDBJ whole genome shotgun (WGS) entry which is preliminary data.</text>
</comment>
<feature type="compositionally biased region" description="Low complexity" evidence="4">
    <location>
        <begin position="180"/>
        <end position="195"/>
    </location>
</feature>
<name>A0A4V4LT60_9BASI</name>
<feature type="compositionally biased region" description="Basic and acidic residues" evidence="4">
    <location>
        <begin position="197"/>
        <end position="208"/>
    </location>
</feature>
<protein>
    <recommendedName>
        <fullName evidence="2">Autophagy-related protein 101</fullName>
    </recommendedName>
</protein>
<evidence type="ECO:0000256" key="4">
    <source>
        <dbReference type="SAM" id="MobiDB-lite"/>
    </source>
</evidence>
<dbReference type="GO" id="GO:0000407">
    <property type="term" value="C:phagophore assembly site"/>
    <property type="evidence" value="ECO:0007669"/>
    <property type="project" value="TreeGrafter"/>
</dbReference>
<dbReference type="PANTHER" id="PTHR13292:SF0">
    <property type="entry name" value="AUTOPHAGY-RELATED PROTEIN 101"/>
    <property type="match status" value="1"/>
</dbReference>
<feature type="region of interest" description="Disordered" evidence="4">
    <location>
        <begin position="172"/>
        <end position="238"/>
    </location>
</feature>
<dbReference type="OrthoDB" id="10259639at2759"/>
<dbReference type="EMBL" id="SPNW01000032">
    <property type="protein sequence ID" value="TIA88923.1"/>
    <property type="molecule type" value="Genomic_DNA"/>
</dbReference>
<dbReference type="GO" id="GO:0019901">
    <property type="term" value="F:protein kinase binding"/>
    <property type="evidence" value="ECO:0007669"/>
    <property type="project" value="TreeGrafter"/>
</dbReference>
<feature type="compositionally biased region" description="Polar residues" evidence="4">
    <location>
        <begin position="209"/>
        <end position="219"/>
    </location>
</feature>
<dbReference type="InterPro" id="IPR012445">
    <property type="entry name" value="ATG101"/>
</dbReference>
<dbReference type="GO" id="GO:0000045">
    <property type="term" value="P:autophagosome assembly"/>
    <property type="evidence" value="ECO:0007669"/>
    <property type="project" value="TreeGrafter"/>
</dbReference>
<dbReference type="GO" id="GO:1990316">
    <property type="term" value="C:Atg1/ULK1 kinase complex"/>
    <property type="evidence" value="ECO:0007669"/>
    <property type="project" value="TreeGrafter"/>
</dbReference>
<keyword evidence="6" id="KW-1185">Reference proteome</keyword>
<dbReference type="AlphaFoldDB" id="A0A4V4LT60"/>
<gene>
    <name evidence="5" type="ORF">E3P99_02309</name>
</gene>